<dbReference type="PANTHER" id="PTHR33099:SF7">
    <property type="entry name" value="MYND-TYPE DOMAIN-CONTAINING PROTEIN"/>
    <property type="match status" value="1"/>
</dbReference>
<gene>
    <name evidence="3" type="ORF">B0T23DRAFT_367539</name>
</gene>
<dbReference type="GeneID" id="87874046"/>
<dbReference type="Pfam" id="PF13640">
    <property type="entry name" value="2OG-FeII_Oxy_3"/>
    <property type="match status" value="1"/>
</dbReference>
<evidence type="ECO:0000313" key="4">
    <source>
        <dbReference type="Proteomes" id="UP001285908"/>
    </source>
</evidence>
<dbReference type="AlphaFoldDB" id="A0AAJ0HZ99"/>
<reference evidence="3 4" key="1">
    <citation type="journal article" date="2023" name="Mol. Phylogenet. Evol.">
        <title>Genome-scale phylogeny and comparative genomics of the fungal order Sordariales.</title>
        <authorList>
            <person name="Hensen N."/>
            <person name="Bonometti L."/>
            <person name="Westerberg I."/>
            <person name="Brannstrom I.O."/>
            <person name="Guillou S."/>
            <person name="Cros-Aarteil S."/>
            <person name="Calhoun S."/>
            <person name="Haridas S."/>
            <person name="Kuo A."/>
            <person name="Mondo S."/>
            <person name="Pangilinan J."/>
            <person name="Riley R."/>
            <person name="LaButti K."/>
            <person name="Andreopoulos B."/>
            <person name="Lipzen A."/>
            <person name="Chen C."/>
            <person name="Yan M."/>
            <person name="Daum C."/>
            <person name="Ng V."/>
            <person name="Clum A."/>
            <person name="Steindorff A."/>
            <person name="Ohm R.A."/>
            <person name="Martin F."/>
            <person name="Silar P."/>
            <person name="Natvig D.O."/>
            <person name="Lalanne C."/>
            <person name="Gautier V."/>
            <person name="Ament-Velasquez S.L."/>
            <person name="Kruys A."/>
            <person name="Hutchinson M.I."/>
            <person name="Powell A.J."/>
            <person name="Barry K."/>
            <person name="Miller A.N."/>
            <person name="Grigoriev I.V."/>
            <person name="Debuchy R."/>
            <person name="Gladieux P."/>
            <person name="Hiltunen Thoren M."/>
            <person name="Johannesson H."/>
        </authorList>
    </citation>
    <scope>NUCLEOTIDE SEQUENCE [LARGE SCALE GENOMIC DNA]</scope>
    <source>
        <strain evidence="3 4">FGSC 10403</strain>
    </source>
</reference>
<name>A0AAJ0HZ99_9PEZI</name>
<evidence type="ECO:0000313" key="3">
    <source>
        <dbReference type="EMBL" id="KAK3485443.1"/>
    </source>
</evidence>
<accession>A0AAJ0HZ99</accession>
<protein>
    <recommendedName>
        <fullName evidence="2">Prolyl 4-hydroxylase alpha subunit Fe(2+) 2OG dioxygenase domain-containing protein</fullName>
    </recommendedName>
</protein>
<feature type="region of interest" description="Disordered" evidence="1">
    <location>
        <begin position="731"/>
        <end position="756"/>
    </location>
</feature>
<evidence type="ECO:0000259" key="2">
    <source>
        <dbReference type="Pfam" id="PF13640"/>
    </source>
</evidence>
<sequence>MADHQPTQALSVEGNSSNMESSDISSASLPTDSTQDDQTDDGSDQDSVTSDLSTQDYTVSLKDDLRKALDNVKVAGSFASFRKLSRTPPDGFYVDGVGDVAMPLGETQARQLIAKARQAPYGRGSETIVDTSVRNTWEIDAAQFSFNNQRWPGYVRHLCSRVAADLGIKSPIRAEIYKMLIYERGAMFKSHTDTEKIPGQFGTLVVALPSAHKGGDVVVKHCGDQKTFKTSEHGQSFICWYSDVHHKVCPVESGYRWVLIYNLALDPNAVRPSAGLVRSETEALRHILLKWLQEPGESRQKGLYYVLDHHYTEASIKLNNLKTRDLAIGQVLNNLSKELDFEVFFALLEKEEFGEAEVDHSKFYNVYREEGEESSEEEPFLCIEELIEVDYRVKTVRDMFGKPVVDGLALDPEEEILQDDGELFADDDPEQEYEGVMGNTGPTVTHRYRSTAVLLVPSASILEFFEKNMQKLSRKTRQSLISYCARSSLSCLGSNMHRATLLFQAAMDLAKRSTTTSDARSTVWPKNPLIDGNDLMSILKVAIELRDYDSFADACLNQNAGIPTSFFAWTKQWFKRSNTDSRFQCFELGLSCVVDSYPDLSDRLAALTNLIPKPEDADWPASLRDEISTWVHGKLEESLGDLLMKEKVGDGDGKTIIEMALILPDPSRFLSTSVVPLLDPERQSIAFFIALLARLWKEVSADVVPRDDGFAIYRTIAKQLLASADLSTLRPKGGIKPEHGTKRQRTSYDGSNKRPSKKQLLRTVASNTLVKFFEKLVKISTPDDDLATQFITKLNDAVPRLPVDHMHNLWLPFLWCLIPILTANGIPLTTPVYQSLYRNMLTRYIQEYVRTQPAPSNSLVRPPVNCPLLHCPDCNALNFFLQSPTEEVERFDVGKKARRHLHEMLDERGIDCTHVSERGTTPNTLVVTKTFTQEEPLMKEWKERKAYAASRLRIFETYSQAMPELRVLLGEQFDRIMNMQDVYPNPAGARRTAPRSLASASGLVMGRTRVGASGSSLSTTAPVAGVKRSRSVSLEDGVETVDLTED</sequence>
<dbReference type="EMBL" id="JAULSX010000010">
    <property type="protein sequence ID" value="KAK3485443.1"/>
    <property type="molecule type" value="Genomic_DNA"/>
</dbReference>
<organism evidence="3 4">
    <name type="scientific">Neurospora hispaniola</name>
    <dbReference type="NCBI Taxonomy" id="588809"/>
    <lineage>
        <taxon>Eukaryota</taxon>
        <taxon>Fungi</taxon>
        <taxon>Dikarya</taxon>
        <taxon>Ascomycota</taxon>
        <taxon>Pezizomycotina</taxon>
        <taxon>Sordariomycetes</taxon>
        <taxon>Sordariomycetidae</taxon>
        <taxon>Sordariales</taxon>
        <taxon>Sordariaceae</taxon>
        <taxon>Neurospora</taxon>
    </lineage>
</organism>
<feature type="compositionally biased region" description="Polar residues" evidence="1">
    <location>
        <begin position="1"/>
        <end position="15"/>
    </location>
</feature>
<comment type="caution">
    <text evidence="3">The sequence shown here is derived from an EMBL/GenBank/DDBJ whole genome shotgun (WGS) entry which is preliminary data.</text>
</comment>
<evidence type="ECO:0000256" key="1">
    <source>
        <dbReference type="SAM" id="MobiDB-lite"/>
    </source>
</evidence>
<dbReference type="InterPro" id="IPR044862">
    <property type="entry name" value="Pro_4_hyd_alph_FE2OG_OXY"/>
</dbReference>
<keyword evidence="4" id="KW-1185">Reference proteome</keyword>
<dbReference type="RefSeq" id="XP_062688347.1">
    <property type="nucleotide sequence ID" value="XM_062836424.1"/>
</dbReference>
<feature type="compositionally biased region" description="Low complexity" evidence="1">
    <location>
        <begin position="16"/>
        <end position="33"/>
    </location>
</feature>
<dbReference type="Proteomes" id="UP001285908">
    <property type="component" value="Unassembled WGS sequence"/>
</dbReference>
<proteinExistence type="predicted"/>
<feature type="region of interest" description="Disordered" evidence="1">
    <location>
        <begin position="1"/>
        <end position="51"/>
    </location>
</feature>
<feature type="compositionally biased region" description="Acidic residues" evidence="1">
    <location>
        <begin position="34"/>
        <end position="44"/>
    </location>
</feature>
<dbReference type="Gene3D" id="2.60.120.620">
    <property type="entry name" value="q2cbj1_9rhob like domain"/>
    <property type="match status" value="1"/>
</dbReference>
<dbReference type="PANTHER" id="PTHR33099">
    <property type="entry name" value="FE2OG DIOXYGENASE DOMAIN-CONTAINING PROTEIN"/>
    <property type="match status" value="1"/>
</dbReference>
<feature type="domain" description="Prolyl 4-hydroxylase alpha subunit Fe(2+) 2OG dioxygenase" evidence="2">
    <location>
        <begin position="179"/>
        <end position="261"/>
    </location>
</feature>